<dbReference type="Gramene" id="OBART06G15710.3">
    <property type="protein sequence ID" value="OBART06G15710.3"/>
    <property type="gene ID" value="OBART06G15710"/>
</dbReference>
<reference evidence="1" key="2">
    <citation type="submission" date="2015-03" db="UniProtKB">
        <authorList>
            <consortium name="EnsemblPlants"/>
        </authorList>
    </citation>
    <scope>IDENTIFICATION</scope>
</reference>
<sequence>MGSGRRRRSAILCRHRSTSKVAITVHPLPTHRRYSWSPPLALPPAISGDKTNIVGCARAWRTFLLLGKEKGVRGGVGLWTWSMDHEVTRVGLPMYYCCCCPSASACIFFPVERVCVAHRLVDICASPTSVSTLLRLHRSASRIFGLITRSSARLQRLLQPIFIEHPRRFRRLHRRSRIDNLVVHTGHRQPLRVFFIYFEHRRRISKLPLSLL</sequence>
<dbReference type="Proteomes" id="UP000026960">
    <property type="component" value="Chromosome 6"/>
</dbReference>
<dbReference type="HOGENOM" id="CLU_1301358_0_0_1"/>
<organism evidence="1">
    <name type="scientific">Oryza barthii</name>
    <dbReference type="NCBI Taxonomy" id="65489"/>
    <lineage>
        <taxon>Eukaryota</taxon>
        <taxon>Viridiplantae</taxon>
        <taxon>Streptophyta</taxon>
        <taxon>Embryophyta</taxon>
        <taxon>Tracheophyta</taxon>
        <taxon>Spermatophyta</taxon>
        <taxon>Magnoliopsida</taxon>
        <taxon>Liliopsida</taxon>
        <taxon>Poales</taxon>
        <taxon>Poaceae</taxon>
        <taxon>BOP clade</taxon>
        <taxon>Oryzoideae</taxon>
        <taxon>Oryzeae</taxon>
        <taxon>Oryzinae</taxon>
        <taxon>Oryza</taxon>
    </lineage>
</organism>
<evidence type="ECO:0000313" key="1">
    <source>
        <dbReference type="EnsemblPlants" id="OBART06G15710.3"/>
    </source>
</evidence>
<protein>
    <submittedName>
        <fullName evidence="1">Uncharacterized protein</fullName>
    </submittedName>
</protein>
<evidence type="ECO:0000313" key="2">
    <source>
        <dbReference type="Proteomes" id="UP000026960"/>
    </source>
</evidence>
<proteinExistence type="predicted"/>
<dbReference type="PaxDb" id="65489-OBART06G15710.3"/>
<name>A0A0D3GGX9_9ORYZ</name>
<reference evidence="1" key="1">
    <citation type="journal article" date="2009" name="Rice">
        <title>De Novo Next Generation Sequencing of Plant Genomes.</title>
        <authorList>
            <person name="Rounsley S."/>
            <person name="Marri P.R."/>
            <person name="Yu Y."/>
            <person name="He R."/>
            <person name="Sisneros N."/>
            <person name="Goicoechea J.L."/>
            <person name="Lee S.J."/>
            <person name="Angelova A."/>
            <person name="Kudrna D."/>
            <person name="Luo M."/>
            <person name="Affourtit J."/>
            <person name="Desany B."/>
            <person name="Knight J."/>
            <person name="Niazi F."/>
            <person name="Egholm M."/>
            <person name="Wing R.A."/>
        </authorList>
    </citation>
    <scope>NUCLEOTIDE SEQUENCE [LARGE SCALE GENOMIC DNA]</scope>
    <source>
        <strain evidence="1">cv. IRGC 105608</strain>
    </source>
</reference>
<accession>A0A0D3GGX9</accession>
<keyword evidence="2" id="KW-1185">Reference proteome</keyword>
<dbReference type="AlphaFoldDB" id="A0A0D3GGX9"/>
<dbReference type="EnsemblPlants" id="OBART06G15710.3">
    <property type="protein sequence ID" value="OBART06G15710.3"/>
    <property type="gene ID" value="OBART06G15710"/>
</dbReference>